<accession>A0A452XN93</accession>
<evidence type="ECO:0000313" key="2">
    <source>
        <dbReference type="Proteomes" id="UP000015105"/>
    </source>
</evidence>
<reference evidence="1" key="4">
    <citation type="submission" date="2019-03" db="UniProtKB">
        <authorList>
            <consortium name="EnsemblPlants"/>
        </authorList>
    </citation>
    <scope>IDENTIFICATION</scope>
</reference>
<protein>
    <submittedName>
        <fullName evidence="1">Uncharacterized protein</fullName>
    </submittedName>
</protein>
<dbReference type="Proteomes" id="UP000015105">
    <property type="component" value="Chromosome 1D"/>
</dbReference>
<proteinExistence type="predicted"/>
<reference evidence="2" key="2">
    <citation type="journal article" date="2017" name="Nat. Plants">
        <title>The Aegilops tauschii genome reveals multiple impacts of transposons.</title>
        <authorList>
            <person name="Zhao G."/>
            <person name="Zou C."/>
            <person name="Li K."/>
            <person name="Wang K."/>
            <person name="Li T."/>
            <person name="Gao L."/>
            <person name="Zhang X."/>
            <person name="Wang H."/>
            <person name="Yang Z."/>
            <person name="Liu X."/>
            <person name="Jiang W."/>
            <person name="Mao L."/>
            <person name="Kong X."/>
            <person name="Jiao Y."/>
            <person name="Jia J."/>
        </authorList>
    </citation>
    <scope>NUCLEOTIDE SEQUENCE [LARGE SCALE GENOMIC DNA]</scope>
    <source>
        <strain evidence="2">cv. AL8/78</strain>
    </source>
</reference>
<dbReference type="AlphaFoldDB" id="A0A452XN93"/>
<dbReference type="EnsemblPlants" id="AET1Gv20075800.1">
    <property type="protein sequence ID" value="AET1Gv20075800.1"/>
    <property type="gene ID" value="AET1Gv20075800"/>
</dbReference>
<reference evidence="2" key="1">
    <citation type="journal article" date="2014" name="Science">
        <title>Ancient hybridizations among the ancestral genomes of bread wheat.</title>
        <authorList>
            <consortium name="International Wheat Genome Sequencing Consortium,"/>
            <person name="Marcussen T."/>
            <person name="Sandve S.R."/>
            <person name="Heier L."/>
            <person name="Spannagl M."/>
            <person name="Pfeifer M."/>
            <person name="Jakobsen K.S."/>
            <person name="Wulff B.B."/>
            <person name="Steuernagel B."/>
            <person name="Mayer K.F."/>
            <person name="Olsen O.A."/>
        </authorList>
    </citation>
    <scope>NUCLEOTIDE SEQUENCE [LARGE SCALE GENOMIC DNA]</scope>
    <source>
        <strain evidence="2">cv. AL8/78</strain>
    </source>
</reference>
<reference evidence="1" key="5">
    <citation type="journal article" date="2021" name="G3 (Bethesda)">
        <title>Aegilops tauschii genome assembly Aet v5.0 features greater sequence contiguity and improved annotation.</title>
        <authorList>
            <person name="Wang L."/>
            <person name="Zhu T."/>
            <person name="Rodriguez J.C."/>
            <person name="Deal K.R."/>
            <person name="Dubcovsky J."/>
            <person name="McGuire P.E."/>
            <person name="Lux T."/>
            <person name="Spannagl M."/>
            <person name="Mayer K.F.X."/>
            <person name="Baldrich P."/>
            <person name="Meyers B.C."/>
            <person name="Huo N."/>
            <person name="Gu Y.Q."/>
            <person name="Zhou H."/>
            <person name="Devos K.M."/>
            <person name="Bennetzen J.L."/>
            <person name="Unver T."/>
            <person name="Budak H."/>
            <person name="Gulick P.J."/>
            <person name="Galiba G."/>
            <person name="Kalapos B."/>
            <person name="Nelson D.R."/>
            <person name="Li P."/>
            <person name="You F.M."/>
            <person name="Luo M.C."/>
            <person name="Dvorak J."/>
        </authorList>
    </citation>
    <scope>NUCLEOTIDE SEQUENCE [LARGE SCALE GENOMIC DNA]</scope>
    <source>
        <strain evidence="1">cv. AL8/78</strain>
    </source>
</reference>
<keyword evidence="2" id="KW-1185">Reference proteome</keyword>
<reference evidence="1" key="3">
    <citation type="journal article" date="2017" name="Nature">
        <title>Genome sequence of the progenitor of the wheat D genome Aegilops tauschii.</title>
        <authorList>
            <person name="Luo M.C."/>
            <person name="Gu Y.Q."/>
            <person name="Puiu D."/>
            <person name="Wang H."/>
            <person name="Twardziok S.O."/>
            <person name="Deal K.R."/>
            <person name="Huo N."/>
            <person name="Zhu T."/>
            <person name="Wang L."/>
            <person name="Wang Y."/>
            <person name="McGuire P.E."/>
            <person name="Liu S."/>
            <person name="Long H."/>
            <person name="Ramasamy R.K."/>
            <person name="Rodriguez J.C."/>
            <person name="Van S.L."/>
            <person name="Yuan L."/>
            <person name="Wang Z."/>
            <person name="Xia Z."/>
            <person name="Xiao L."/>
            <person name="Anderson O.D."/>
            <person name="Ouyang S."/>
            <person name="Liang Y."/>
            <person name="Zimin A.V."/>
            <person name="Pertea G."/>
            <person name="Qi P."/>
            <person name="Bennetzen J.L."/>
            <person name="Dai X."/>
            <person name="Dawson M.W."/>
            <person name="Muller H.G."/>
            <person name="Kugler K."/>
            <person name="Rivarola-Duarte L."/>
            <person name="Spannagl M."/>
            <person name="Mayer K.F.X."/>
            <person name="Lu F.H."/>
            <person name="Bevan M.W."/>
            <person name="Leroy P."/>
            <person name="Li P."/>
            <person name="You F.M."/>
            <person name="Sun Q."/>
            <person name="Liu Z."/>
            <person name="Lyons E."/>
            <person name="Wicker T."/>
            <person name="Salzberg S.L."/>
            <person name="Devos K.M."/>
            <person name="Dvorak J."/>
        </authorList>
    </citation>
    <scope>NUCLEOTIDE SEQUENCE [LARGE SCALE GENOMIC DNA]</scope>
    <source>
        <strain evidence="1">cv. AL8/78</strain>
    </source>
</reference>
<dbReference type="Gramene" id="AET1Gv20075800.1">
    <property type="protein sequence ID" value="AET1Gv20075800.1"/>
    <property type="gene ID" value="AET1Gv20075800"/>
</dbReference>
<name>A0A452XN93_AEGTS</name>
<organism evidence="1 2">
    <name type="scientific">Aegilops tauschii subsp. strangulata</name>
    <name type="common">Goatgrass</name>
    <dbReference type="NCBI Taxonomy" id="200361"/>
    <lineage>
        <taxon>Eukaryota</taxon>
        <taxon>Viridiplantae</taxon>
        <taxon>Streptophyta</taxon>
        <taxon>Embryophyta</taxon>
        <taxon>Tracheophyta</taxon>
        <taxon>Spermatophyta</taxon>
        <taxon>Magnoliopsida</taxon>
        <taxon>Liliopsida</taxon>
        <taxon>Poales</taxon>
        <taxon>Poaceae</taxon>
        <taxon>BOP clade</taxon>
        <taxon>Pooideae</taxon>
        <taxon>Triticodae</taxon>
        <taxon>Triticeae</taxon>
        <taxon>Triticinae</taxon>
        <taxon>Aegilops</taxon>
    </lineage>
</organism>
<dbReference type="STRING" id="200361.A0A452XN93"/>
<sequence>MCSEDRILAIVEQDERPVEFLVEPCAINSFDIDP</sequence>
<evidence type="ECO:0000313" key="1">
    <source>
        <dbReference type="EnsemblPlants" id="AET1Gv20075800.1"/>
    </source>
</evidence>